<name>A0AA52EJL5_9PROT</name>
<dbReference type="Proteomes" id="UP001268683">
    <property type="component" value="Chromosome"/>
</dbReference>
<feature type="transmembrane region" description="Helical" evidence="7">
    <location>
        <begin position="34"/>
        <end position="55"/>
    </location>
</feature>
<dbReference type="Pfam" id="PF03547">
    <property type="entry name" value="Mem_trans"/>
    <property type="match status" value="1"/>
</dbReference>
<feature type="transmembrane region" description="Helical" evidence="7">
    <location>
        <begin position="67"/>
        <end position="86"/>
    </location>
</feature>
<evidence type="ECO:0000313" key="8">
    <source>
        <dbReference type="EMBL" id="WND03236.1"/>
    </source>
</evidence>
<reference evidence="8" key="1">
    <citation type="submission" date="2023-04" db="EMBL/GenBank/DDBJ databases">
        <title>Complete genome sequence of Temperatibacter marinus.</title>
        <authorList>
            <person name="Rong J.-C."/>
            <person name="Yi M.-L."/>
            <person name="Zhao Q."/>
        </authorList>
    </citation>
    <scope>NUCLEOTIDE SEQUENCE</scope>
    <source>
        <strain evidence="8">NBRC 110045</strain>
    </source>
</reference>
<dbReference type="InterPro" id="IPR004776">
    <property type="entry name" value="Mem_transp_PIN-like"/>
</dbReference>
<feature type="transmembrane region" description="Helical" evidence="7">
    <location>
        <begin position="129"/>
        <end position="151"/>
    </location>
</feature>
<dbReference type="RefSeq" id="WP_310799088.1">
    <property type="nucleotide sequence ID" value="NZ_CP123872.1"/>
</dbReference>
<keyword evidence="4 7" id="KW-0812">Transmembrane</keyword>
<feature type="transmembrane region" description="Helical" evidence="7">
    <location>
        <begin position="198"/>
        <end position="218"/>
    </location>
</feature>
<keyword evidence="2" id="KW-0813">Transport</keyword>
<dbReference type="PANTHER" id="PTHR36838:SF1">
    <property type="entry name" value="SLR1864 PROTEIN"/>
    <property type="match status" value="1"/>
</dbReference>
<keyword evidence="3" id="KW-1003">Cell membrane</keyword>
<feature type="transmembrane region" description="Helical" evidence="7">
    <location>
        <begin position="258"/>
        <end position="279"/>
    </location>
</feature>
<evidence type="ECO:0000256" key="2">
    <source>
        <dbReference type="ARBA" id="ARBA00022448"/>
    </source>
</evidence>
<dbReference type="GO" id="GO:0055085">
    <property type="term" value="P:transmembrane transport"/>
    <property type="evidence" value="ECO:0007669"/>
    <property type="project" value="InterPro"/>
</dbReference>
<evidence type="ECO:0000256" key="1">
    <source>
        <dbReference type="ARBA" id="ARBA00004141"/>
    </source>
</evidence>
<sequence>MLTNLSVMAPLFTMMALGYFLGKTTLFKQGSGAAQALSSYIWTVAIPSLLMLLIADKPFPSGQELKVVGVYYLALYTIYFLAAFVISSLAGAKKPGRAIFAFSCCFGNLGFMAIPVIDGVFGDDGLRILLMIMSFHSMTLLPITIMLSEGYSGTSASALDTFKRSLLSTMKNPVIIFLGLSLIWSATGFGLSDLVKNILALPAGSAAPVGLFAVGLTLSRVKLGGLVISAVPIMVLKLLALPALVYFFTSAVFDLPDLWVRVATVTASLPTGVLAFTVASGYECNRERVSASILGSAIASIVTLPVIISFVIN</sequence>
<dbReference type="AlphaFoldDB" id="A0AA52EJL5"/>
<feature type="transmembrane region" description="Helical" evidence="7">
    <location>
        <begin position="98"/>
        <end position="117"/>
    </location>
</feature>
<dbReference type="EMBL" id="CP123872">
    <property type="protein sequence ID" value="WND03236.1"/>
    <property type="molecule type" value="Genomic_DNA"/>
</dbReference>
<dbReference type="KEGG" id="tmk:QGN29_02490"/>
<feature type="transmembrane region" description="Helical" evidence="7">
    <location>
        <begin position="172"/>
        <end position="192"/>
    </location>
</feature>
<evidence type="ECO:0000256" key="3">
    <source>
        <dbReference type="ARBA" id="ARBA00022475"/>
    </source>
</evidence>
<feature type="transmembrane region" description="Helical" evidence="7">
    <location>
        <begin position="291"/>
        <end position="312"/>
    </location>
</feature>
<keyword evidence="5 7" id="KW-1133">Transmembrane helix</keyword>
<dbReference type="GO" id="GO:0016020">
    <property type="term" value="C:membrane"/>
    <property type="evidence" value="ECO:0007669"/>
    <property type="project" value="UniProtKB-SubCell"/>
</dbReference>
<evidence type="ECO:0000256" key="6">
    <source>
        <dbReference type="ARBA" id="ARBA00023136"/>
    </source>
</evidence>
<organism evidence="8 9">
    <name type="scientific">Temperatibacter marinus</name>
    <dbReference type="NCBI Taxonomy" id="1456591"/>
    <lineage>
        <taxon>Bacteria</taxon>
        <taxon>Pseudomonadati</taxon>
        <taxon>Pseudomonadota</taxon>
        <taxon>Alphaproteobacteria</taxon>
        <taxon>Kordiimonadales</taxon>
        <taxon>Temperatibacteraceae</taxon>
        <taxon>Temperatibacter</taxon>
    </lineage>
</organism>
<proteinExistence type="predicted"/>
<dbReference type="PANTHER" id="PTHR36838">
    <property type="entry name" value="AUXIN EFFLUX CARRIER FAMILY PROTEIN"/>
    <property type="match status" value="1"/>
</dbReference>
<evidence type="ECO:0000256" key="4">
    <source>
        <dbReference type="ARBA" id="ARBA00022692"/>
    </source>
</evidence>
<protein>
    <submittedName>
        <fullName evidence="8">AEC family transporter</fullName>
    </submittedName>
</protein>
<feature type="transmembrane region" description="Helical" evidence="7">
    <location>
        <begin position="6"/>
        <end position="22"/>
    </location>
</feature>
<accession>A0AA52EJL5</accession>
<evidence type="ECO:0000256" key="5">
    <source>
        <dbReference type="ARBA" id="ARBA00022989"/>
    </source>
</evidence>
<keyword evidence="9" id="KW-1185">Reference proteome</keyword>
<evidence type="ECO:0000256" key="7">
    <source>
        <dbReference type="SAM" id="Phobius"/>
    </source>
</evidence>
<keyword evidence="6 7" id="KW-0472">Membrane</keyword>
<feature type="transmembrane region" description="Helical" evidence="7">
    <location>
        <begin position="225"/>
        <end position="246"/>
    </location>
</feature>
<gene>
    <name evidence="8" type="ORF">QGN29_02490</name>
</gene>
<evidence type="ECO:0000313" key="9">
    <source>
        <dbReference type="Proteomes" id="UP001268683"/>
    </source>
</evidence>
<comment type="subcellular location">
    <subcellularLocation>
        <location evidence="1">Membrane</location>
        <topology evidence="1">Multi-pass membrane protein</topology>
    </subcellularLocation>
</comment>